<feature type="transmembrane region" description="Helical" evidence="1">
    <location>
        <begin position="15"/>
        <end position="41"/>
    </location>
</feature>
<comment type="caution">
    <text evidence="2">The sequence shown here is derived from an EMBL/GenBank/DDBJ whole genome shotgun (WGS) entry which is preliminary data.</text>
</comment>
<dbReference type="RefSeq" id="WP_123658012.1">
    <property type="nucleotide sequence ID" value="NZ_AYKG01000019.1"/>
</dbReference>
<feature type="transmembrane region" description="Helical" evidence="1">
    <location>
        <begin position="107"/>
        <end position="125"/>
    </location>
</feature>
<dbReference type="Pfam" id="PF10011">
    <property type="entry name" value="DUF2254"/>
    <property type="match status" value="1"/>
</dbReference>
<dbReference type="OrthoDB" id="2955631at2"/>
<dbReference type="InParanoid" id="A0A423PT60"/>
<keyword evidence="1" id="KW-0812">Transmembrane</keyword>
<sequence length="449" mass="49505">MAKLVQFWTAIQNSYWFIPSVMSLGAALLSFLLAAADGWLGNSWIDAVPWVYRVQASGARDVLTTVAGSMIGVAGVTFSITIAALSYTTTILGPRLLTNFMSDKGNQITLGTFLATFTYCLLLLRTIQASNDTGTTFVPHLSILFAIMLAMASLAVLIYFIHHIAESLHVSNVIADIAADLDRAIEAFDNRSRDTEDRQPAAALPTDFLERSAPVRATQDGYIQNMAHATIVNAAFKHDLVVRVERVPGDFVAEQQILARVWPADALDNSNIEGTVQRAYAIGSQRTKPQDVLFLVNELVEIAARALSPGTNDPYTAMSCLDWLVASLNRLARRRMPSLTYFDDNDVLRLWAPTFDFEALANAIFDQLRCYFATDVNAAVHMLDRLGECGEFIGRSTDRDLLHAHAKALDTAARPNIHNPRDEARLDEAARRADRLLTHPDERRGALPA</sequence>
<evidence type="ECO:0000313" key="2">
    <source>
        <dbReference type="EMBL" id="ROO28789.1"/>
    </source>
</evidence>
<dbReference type="Proteomes" id="UP000285310">
    <property type="component" value="Unassembled WGS sequence"/>
</dbReference>
<keyword evidence="1" id="KW-1133">Transmembrane helix</keyword>
<proteinExistence type="predicted"/>
<gene>
    <name evidence="2" type="ORF">SAJA_07470</name>
</gene>
<keyword evidence="1" id="KW-0472">Membrane</keyword>
<dbReference type="InterPro" id="IPR018723">
    <property type="entry name" value="DUF2254_membrane"/>
</dbReference>
<evidence type="ECO:0000256" key="1">
    <source>
        <dbReference type="SAM" id="Phobius"/>
    </source>
</evidence>
<organism evidence="2 3">
    <name type="scientific">Salinisphaera japonica YTM-1</name>
    <dbReference type="NCBI Taxonomy" id="1209778"/>
    <lineage>
        <taxon>Bacteria</taxon>
        <taxon>Pseudomonadati</taxon>
        <taxon>Pseudomonadota</taxon>
        <taxon>Gammaproteobacteria</taxon>
        <taxon>Salinisphaerales</taxon>
        <taxon>Salinisphaeraceae</taxon>
        <taxon>Salinisphaera</taxon>
    </lineage>
</organism>
<evidence type="ECO:0008006" key="4">
    <source>
        <dbReference type="Google" id="ProtNLM"/>
    </source>
</evidence>
<dbReference type="AlphaFoldDB" id="A0A423PT60"/>
<accession>A0A423PT60</accession>
<feature type="transmembrane region" description="Helical" evidence="1">
    <location>
        <begin position="62"/>
        <end position="87"/>
    </location>
</feature>
<evidence type="ECO:0000313" key="3">
    <source>
        <dbReference type="Proteomes" id="UP000285310"/>
    </source>
</evidence>
<reference evidence="2 3" key="1">
    <citation type="submission" date="2013-10" db="EMBL/GenBank/DDBJ databases">
        <title>Salinisphaera japonica YTM-1 Genome Sequencing.</title>
        <authorList>
            <person name="Lai Q."/>
            <person name="Li C."/>
            <person name="Shao Z."/>
        </authorList>
    </citation>
    <scope>NUCLEOTIDE SEQUENCE [LARGE SCALE GENOMIC DNA]</scope>
    <source>
        <strain evidence="2 3">YTM-1</strain>
    </source>
</reference>
<dbReference type="EMBL" id="AYKG01000019">
    <property type="protein sequence ID" value="ROO28789.1"/>
    <property type="molecule type" value="Genomic_DNA"/>
</dbReference>
<protein>
    <recommendedName>
        <fullName evidence="4">DUF2254 domain-containing protein</fullName>
    </recommendedName>
</protein>
<keyword evidence="3" id="KW-1185">Reference proteome</keyword>
<name>A0A423PT60_9GAMM</name>
<feature type="transmembrane region" description="Helical" evidence="1">
    <location>
        <begin position="137"/>
        <end position="161"/>
    </location>
</feature>